<evidence type="ECO:0000256" key="1">
    <source>
        <dbReference type="ARBA" id="ARBA00022741"/>
    </source>
</evidence>
<evidence type="ECO:0000313" key="7">
    <source>
        <dbReference type="Proteomes" id="UP000002748"/>
    </source>
</evidence>
<evidence type="ECO:0000259" key="5">
    <source>
        <dbReference type="PROSITE" id="PS51194"/>
    </source>
</evidence>
<dbReference type="KEGG" id="tasa:A1Q1_01313"/>
<evidence type="ECO:0000313" key="6">
    <source>
        <dbReference type="EMBL" id="EJT52818.1"/>
    </source>
</evidence>
<dbReference type="SMART" id="SM00490">
    <property type="entry name" value="HELICc"/>
    <property type="match status" value="1"/>
</dbReference>
<dbReference type="InterPro" id="IPR027417">
    <property type="entry name" value="P-loop_NTPase"/>
</dbReference>
<dbReference type="Proteomes" id="UP000002748">
    <property type="component" value="Unassembled WGS sequence"/>
</dbReference>
<dbReference type="CDD" id="cd18795">
    <property type="entry name" value="SF2_C_Ski2"/>
    <property type="match status" value="1"/>
</dbReference>
<dbReference type="PANTHER" id="PTHR47961">
    <property type="entry name" value="DNA POLYMERASE THETA, PUTATIVE (AFU_ORTHOLOGUE AFUA_1G05260)-RELATED"/>
    <property type="match status" value="1"/>
</dbReference>
<comment type="caution">
    <text evidence="6">The sequence shown here is derived from an EMBL/GenBank/DDBJ whole genome shotgun (WGS) entry which is preliminary data.</text>
</comment>
<evidence type="ECO:0000256" key="4">
    <source>
        <dbReference type="ARBA" id="ARBA00022840"/>
    </source>
</evidence>
<dbReference type="EMBL" id="ALBS01000016">
    <property type="protein sequence ID" value="EJT52818.1"/>
    <property type="molecule type" value="Genomic_DNA"/>
</dbReference>
<feature type="domain" description="Helicase C-terminal" evidence="5">
    <location>
        <begin position="1"/>
        <end position="184"/>
    </location>
</feature>
<proteinExistence type="predicted"/>
<keyword evidence="2" id="KW-0378">Hydrolase</keyword>
<dbReference type="Gene3D" id="3.40.50.300">
    <property type="entry name" value="P-loop containing nucleotide triphosphate hydrolases"/>
    <property type="match status" value="1"/>
</dbReference>
<dbReference type="GO" id="GO:0016787">
    <property type="term" value="F:hydrolase activity"/>
    <property type="evidence" value="ECO:0007669"/>
    <property type="project" value="UniProtKB-KW"/>
</dbReference>
<dbReference type="InterPro" id="IPR050474">
    <property type="entry name" value="Hel308_SKI2-like"/>
</dbReference>
<dbReference type="SUPFAM" id="SSF52540">
    <property type="entry name" value="P-loop containing nucleoside triphosphate hydrolases"/>
    <property type="match status" value="1"/>
</dbReference>
<dbReference type="InterPro" id="IPR001650">
    <property type="entry name" value="Helicase_C-like"/>
</dbReference>
<accession>J5RIE7</accession>
<keyword evidence="1" id="KW-0547">Nucleotide-binding</keyword>
<dbReference type="PROSITE" id="PS51194">
    <property type="entry name" value="HELICASE_CTER"/>
    <property type="match status" value="1"/>
</dbReference>
<dbReference type="OrthoDB" id="3201040at2759"/>
<keyword evidence="4" id="KW-0067">ATP-binding</keyword>
<reference evidence="6 7" key="1">
    <citation type="journal article" date="2012" name="Eukaryot. Cell">
        <title>Draft genome sequence of CBS 2479, the standard type strain of Trichosporon asahii.</title>
        <authorList>
            <person name="Yang R.Y."/>
            <person name="Li H.T."/>
            <person name="Zhu H."/>
            <person name="Zhou G.P."/>
            <person name="Wang M."/>
            <person name="Wang L."/>
        </authorList>
    </citation>
    <scope>NUCLEOTIDE SEQUENCE [LARGE SCALE GENOMIC DNA]</scope>
    <source>
        <strain evidence="7">ATCC 90039 / CBS 2479 / JCM 2466 / KCTC 7840 / NCYC 2677 / UAMH 7654</strain>
    </source>
</reference>
<dbReference type="PANTHER" id="PTHR47961:SF13">
    <property type="entry name" value="ACTIVATING SIGNAL COINTEGRATOR 1 COMPLEX SUBUNIT 3"/>
    <property type="match status" value="1"/>
</dbReference>
<sequence length="232" mass="26024">MVFVHARKETVKTAQKLKEMATEEGALDVFDTRDHPKFQLYRRDVGTSRNKEMKELFDYGFGIHHAGMLRSDRNMMERMFEDNAIKVLCCTSTLAWGVNLPAHAVIIKGTQVYDSNKGSFQDLSVLDVLQIFGRAGRPGYETSGVGYICTTQDKLDHYLYSIMSQQPIESKFIPGCPKGIRKGARQTGGDAENSSWWRQVSESAGGQWSSTCHARMTLASPYKSGRLALQVL</sequence>
<dbReference type="Pfam" id="PF00271">
    <property type="entry name" value="Helicase_C"/>
    <property type="match status" value="1"/>
</dbReference>
<gene>
    <name evidence="6" type="ORF">A1Q1_01313</name>
</gene>
<name>J5RIE7_TRIAS</name>
<keyword evidence="3 6" id="KW-0347">Helicase</keyword>
<dbReference type="RefSeq" id="XP_014183999.1">
    <property type="nucleotide sequence ID" value="XM_014328524.1"/>
</dbReference>
<dbReference type="HOGENOM" id="CLU_1195608_0_0_1"/>
<organism evidence="6 7">
    <name type="scientific">Trichosporon asahii var. asahii (strain ATCC 90039 / CBS 2479 / JCM 2466 / KCTC 7840 / NBRC 103889/ NCYC 2677 / UAMH 7654)</name>
    <name type="common">Yeast</name>
    <dbReference type="NCBI Taxonomy" id="1186058"/>
    <lineage>
        <taxon>Eukaryota</taxon>
        <taxon>Fungi</taxon>
        <taxon>Dikarya</taxon>
        <taxon>Basidiomycota</taxon>
        <taxon>Agaricomycotina</taxon>
        <taxon>Tremellomycetes</taxon>
        <taxon>Trichosporonales</taxon>
        <taxon>Trichosporonaceae</taxon>
        <taxon>Trichosporon</taxon>
    </lineage>
</organism>
<evidence type="ECO:0000256" key="3">
    <source>
        <dbReference type="ARBA" id="ARBA00022806"/>
    </source>
</evidence>
<dbReference type="GO" id="GO:0005524">
    <property type="term" value="F:ATP binding"/>
    <property type="evidence" value="ECO:0007669"/>
    <property type="project" value="UniProtKB-KW"/>
</dbReference>
<evidence type="ECO:0000256" key="2">
    <source>
        <dbReference type="ARBA" id="ARBA00022801"/>
    </source>
</evidence>
<dbReference type="GeneID" id="25984827"/>
<dbReference type="AlphaFoldDB" id="J5RIE7"/>
<protein>
    <submittedName>
        <fullName evidence="6">RNA helicase</fullName>
    </submittedName>
</protein>
<dbReference type="GO" id="GO:0004386">
    <property type="term" value="F:helicase activity"/>
    <property type="evidence" value="ECO:0007669"/>
    <property type="project" value="UniProtKB-KW"/>
</dbReference>
<dbReference type="VEuPathDB" id="FungiDB:A1Q1_01313"/>